<protein>
    <submittedName>
        <fullName evidence="1">Uncharacterized protein</fullName>
    </submittedName>
</protein>
<dbReference type="EMBL" id="JELY01000444">
    <property type="protein sequence ID" value="KYF59365.1"/>
    <property type="molecule type" value="Genomic_DNA"/>
</dbReference>
<accession>A0A150PUG6</accession>
<organism evidence="1 2">
    <name type="scientific">Sorangium cellulosum</name>
    <name type="common">Polyangium cellulosum</name>
    <dbReference type="NCBI Taxonomy" id="56"/>
    <lineage>
        <taxon>Bacteria</taxon>
        <taxon>Pseudomonadati</taxon>
        <taxon>Myxococcota</taxon>
        <taxon>Polyangia</taxon>
        <taxon>Polyangiales</taxon>
        <taxon>Polyangiaceae</taxon>
        <taxon>Sorangium</taxon>
    </lineage>
</organism>
<gene>
    <name evidence="1" type="ORF">BE08_13965</name>
</gene>
<proteinExistence type="predicted"/>
<evidence type="ECO:0000313" key="2">
    <source>
        <dbReference type="Proteomes" id="UP000075420"/>
    </source>
</evidence>
<reference evidence="1 2" key="1">
    <citation type="submission" date="2014-02" db="EMBL/GenBank/DDBJ databases">
        <title>The small core and large imbalanced accessory genome model reveals a collaborative survival strategy of Sorangium cellulosum strains in nature.</title>
        <authorList>
            <person name="Han K."/>
            <person name="Peng R."/>
            <person name="Blom J."/>
            <person name="Li Y.-Z."/>
        </authorList>
    </citation>
    <scope>NUCLEOTIDE SEQUENCE [LARGE SCALE GENOMIC DNA]</scope>
    <source>
        <strain evidence="1 2">So0157-25</strain>
    </source>
</reference>
<comment type="caution">
    <text evidence="1">The sequence shown here is derived from an EMBL/GenBank/DDBJ whole genome shotgun (WGS) entry which is preliminary data.</text>
</comment>
<name>A0A150PUG6_SORCE</name>
<evidence type="ECO:0000313" key="1">
    <source>
        <dbReference type="EMBL" id="KYF59365.1"/>
    </source>
</evidence>
<sequence>MVSAAASLVALGPAPADACSLLSDGALDFVAGNHQTGSGAVFLTEVQKEVFWVNEDEELDAMLDASNTAFYWGSTSPSSEKYYDKFSDTSLAHVTQVSNVNDIAAGDVLVIDKTMTYGGHTVIITGPAELISPINPTRLGTLQWAVPIADSTSSAHGCSAAFPDSRWSSISTSGSTTTCTGFTSGVGTGFMRIYTDSSGVPVGHTWSVAVASKTNYFPISSTATGSGTDVGAPRPFVIGRLTPGVDENDPGYCPLPAPAE</sequence>
<dbReference type="AlphaFoldDB" id="A0A150PUG6"/>
<dbReference type="Proteomes" id="UP000075420">
    <property type="component" value="Unassembled WGS sequence"/>
</dbReference>